<name>A0ABQ9GYD7_9NEOP</name>
<evidence type="ECO:0000313" key="2">
    <source>
        <dbReference type="EMBL" id="KAJ8877046.1"/>
    </source>
</evidence>
<feature type="region of interest" description="Disordered" evidence="1">
    <location>
        <begin position="76"/>
        <end position="97"/>
    </location>
</feature>
<evidence type="ECO:0000313" key="3">
    <source>
        <dbReference type="Proteomes" id="UP001159363"/>
    </source>
</evidence>
<proteinExistence type="predicted"/>
<feature type="region of interest" description="Disordered" evidence="1">
    <location>
        <begin position="1"/>
        <end position="27"/>
    </location>
</feature>
<evidence type="ECO:0000256" key="1">
    <source>
        <dbReference type="SAM" id="MobiDB-lite"/>
    </source>
</evidence>
<gene>
    <name evidence="2" type="ORF">PR048_021498</name>
</gene>
<dbReference type="EMBL" id="JARBHB010000008">
    <property type="protein sequence ID" value="KAJ8877046.1"/>
    <property type="molecule type" value="Genomic_DNA"/>
</dbReference>
<comment type="caution">
    <text evidence="2">The sequence shown here is derived from an EMBL/GenBank/DDBJ whole genome shotgun (WGS) entry which is preliminary data.</text>
</comment>
<organism evidence="2 3">
    <name type="scientific">Dryococelus australis</name>
    <dbReference type="NCBI Taxonomy" id="614101"/>
    <lineage>
        <taxon>Eukaryota</taxon>
        <taxon>Metazoa</taxon>
        <taxon>Ecdysozoa</taxon>
        <taxon>Arthropoda</taxon>
        <taxon>Hexapoda</taxon>
        <taxon>Insecta</taxon>
        <taxon>Pterygota</taxon>
        <taxon>Neoptera</taxon>
        <taxon>Polyneoptera</taxon>
        <taxon>Phasmatodea</taxon>
        <taxon>Verophasmatodea</taxon>
        <taxon>Anareolatae</taxon>
        <taxon>Phasmatidae</taxon>
        <taxon>Eurycanthinae</taxon>
        <taxon>Dryococelus</taxon>
    </lineage>
</organism>
<sequence>MLAGLPPKDFANSKLRRTTPEEQGHFNSATNFAAAKFGQTYAVVQDVERSIISRGCETANTVMTYVHLGMRGTPLSRSATAHRANKPRDSRQQLSEQPVSSALARCVYHAGCPANHVVFWEPALHPIGYSVCAEAYLMKAKAAENLGTILVSDWLLRVTKDMLLAGLPSGDDAIFLACAAEVRAVILSVSPLHYSVLCDGAALGTDIVSYWSLHAAEGPVLAELLAGKSGQHCGRTCGVIVGRCSRFRHLFVVAGESQSAWDEVMKRLVSQVEFTVSHKAQRALHSLLGPGNSYKRHGSNDAEALRPHDAVGGTHTLHVDYFRNAVSEHPNTARNGHLKISGSNTYRLFTVKYTAACSENTARALRKKCDSAFAARSTVALIALAPRRCSLPLCAIYQLSACERNWAENIIVHEMNQEEFFDFVGLYGKTVLMCSTNYRLVWVFQLQSRSIAFRCFVKNVYVKHTECDWFALASSWFSLMALVKIRGRFSYEITDLTRRRWSWAILEKERAEENWQRSLEAIKVLLGGATSAPSPLSAGDRIGDQCSRHTACTYETFSGDAIILLAEILWQGSFLYASDACDGCHMPRAAEINCGPVTRYLSQIFQLFSSQRNICDKVAGCELSTICNSMLDWSSSSSMTQRAAGKRWECYSDAADISTYRIKTIAGAAVAERLAPTKAIRVQSPAGSPVFRMWESCRTMPLVGGFSRDLPFPPPFHAGAAPYSPQSPSSALKTSLFRAAQSLHVTSQTIALTIDLYTARKIGERCHGKFSSFHVYQKMEYRECTASIKYSFPVYTSLPFNCVAHLPTNRNVLETLDKQVVQPLTSQPTFDKRPAKVLLPGYASASCNKGLTIVRRVCPSSIIPPYVRPSPSRAIYNQTSYVRRYPSGADWHTAFQYMSLASHAVLLRVARLGDLSPFGLLLGKICDEKLRHCDYRNLGDFCNEFAIFGLLGRVLAQSSPSTVTADNQCTVDIDRFVHTTVESSLQVIVLVNFSVMMPNFHVSALSFFRLFENTGLALRLGRAGPINQCQPHHTQSTTPAAGNRLTFLRFSFEMG</sequence>
<protein>
    <submittedName>
        <fullName evidence="2">Uncharacterized protein</fullName>
    </submittedName>
</protein>
<reference evidence="2 3" key="1">
    <citation type="submission" date="2023-02" db="EMBL/GenBank/DDBJ databases">
        <title>LHISI_Scaffold_Assembly.</title>
        <authorList>
            <person name="Stuart O.P."/>
            <person name="Cleave R."/>
            <person name="Magrath M.J.L."/>
            <person name="Mikheyev A.S."/>
        </authorList>
    </citation>
    <scope>NUCLEOTIDE SEQUENCE [LARGE SCALE GENOMIC DNA]</scope>
    <source>
        <strain evidence="2">Daus_M_001</strain>
        <tissue evidence="2">Leg muscle</tissue>
    </source>
</reference>
<keyword evidence="3" id="KW-1185">Reference proteome</keyword>
<dbReference type="Proteomes" id="UP001159363">
    <property type="component" value="Chromosome 7"/>
</dbReference>
<accession>A0ABQ9GYD7</accession>